<gene>
    <name evidence="13" type="ORF">MFLAVUS_004992</name>
</gene>
<evidence type="ECO:0000256" key="11">
    <source>
        <dbReference type="SAM" id="MobiDB-lite"/>
    </source>
</evidence>
<feature type="domain" description="Sodium/calcium exchanger membrane region" evidence="12">
    <location>
        <begin position="53"/>
        <end position="209"/>
    </location>
</feature>
<feature type="compositionally biased region" description="Polar residues" evidence="11">
    <location>
        <begin position="574"/>
        <end position="598"/>
    </location>
</feature>
<evidence type="ECO:0000313" key="14">
    <source>
        <dbReference type="Proteomes" id="UP001473302"/>
    </source>
</evidence>
<dbReference type="NCBIfam" id="TIGR00846">
    <property type="entry name" value="caca2"/>
    <property type="match status" value="1"/>
</dbReference>
<comment type="subcellular location">
    <subcellularLocation>
        <location evidence="1">Endomembrane system</location>
        <topology evidence="1">Multi-pass membrane protein</topology>
    </subcellularLocation>
    <subcellularLocation>
        <location evidence="10">Vacuole membrane</location>
    </subcellularLocation>
</comment>
<feature type="transmembrane region" description="Helical" evidence="10">
    <location>
        <begin position="358"/>
        <end position="377"/>
    </location>
</feature>
<feature type="domain" description="Sodium/calcium exchanger membrane region" evidence="12">
    <location>
        <begin position="233"/>
        <end position="376"/>
    </location>
</feature>
<dbReference type="InterPro" id="IPR004798">
    <property type="entry name" value="CAX-like"/>
</dbReference>
<accession>A0ABP9YXG9</accession>
<dbReference type="Gene3D" id="1.20.1420.30">
    <property type="entry name" value="NCX, central ion-binding region"/>
    <property type="match status" value="1"/>
</dbReference>
<name>A0ABP9YXG9_9FUNG</name>
<evidence type="ECO:0000313" key="13">
    <source>
        <dbReference type="EMBL" id="GAA5811554.1"/>
    </source>
</evidence>
<evidence type="ECO:0000256" key="2">
    <source>
        <dbReference type="ARBA" id="ARBA00008170"/>
    </source>
</evidence>
<evidence type="ECO:0000259" key="12">
    <source>
        <dbReference type="Pfam" id="PF01699"/>
    </source>
</evidence>
<keyword evidence="10" id="KW-0926">Vacuole</keyword>
<evidence type="ECO:0000256" key="8">
    <source>
        <dbReference type="ARBA" id="ARBA00023065"/>
    </source>
</evidence>
<keyword evidence="4 10" id="KW-0109">Calcium transport</keyword>
<organism evidence="13 14">
    <name type="scientific">Mucor flavus</name>
    <dbReference type="NCBI Taxonomy" id="439312"/>
    <lineage>
        <taxon>Eukaryota</taxon>
        <taxon>Fungi</taxon>
        <taxon>Fungi incertae sedis</taxon>
        <taxon>Mucoromycota</taxon>
        <taxon>Mucoromycotina</taxon>
        <taxon>Mucoromycetes</taxon>
        <taxon>Mucorales</taxon>
        <taxon>Mucorineae</taxon>
        <taxon>Mucoraceae</taxon>
        <taxon>Mucor</taxon>
    </lineage>
</organism>
<keyword evidence="10" id="KW-0050">Antiport</keyword>
<feature type="transmembrane region" description="Helical" evidence="10">
    <location>
        <begin position="330"/>
        <end position="351"/>
    </location>
</feature>
<feature type="transmembrane region" description="Helical" evidence="10">
    <location>
        <begin position="298"/>
        <end position="324"/>
    </location>
</feature>
<evidence type="ECO:0000256" key="1">
    <source>
        <dbReference type="ARBA" id="ARBA00004127"/>
    </source>
</evidence>
<keyword evidence="3 10" id="KW-0813">Transport</keyword>
<keyword evidence="8 10" id="KW-0406">Ion transport</keyword>
<reference evidence="13 14" key="1">
    <citation type="submission" date="2024-04" db="EMBL/GenBank/DDBJ databases">
        <title>genome sequences of Mucor flavus KT1a and Helicostylum pulchrum KT1b strains isolated from the surface of a dry-aged beef.</title>
        <authorList>
            <person name="Toyotome T."/>
            <person name="Hosono M."/>
            <person name="Torimaru M."/>
            <person name="Fukuda K."/>
            <person name="Mikami N."/>
        </authorList>
    </citation>
    <scope>NUCLEOTIDE SEQUENCE [LARGE SCALE GENOMIC DNA]</scope>
    <source>
        <strain evidence="13 14">KT1a</strain>
    </source>
</reference>
<proteinExistence type="inferred from homology"/>
<keyword evidence="9 10" id="KW-0472">Membrane</keyword>
<dbReference type="Pfam" id="PF01699">
    <property type="entry name" value="Na_Ca_ex"/>
    <property type="match status" value="2"/>
</dbReference>
<comment type="similarity">
    <text evidence="2 10">Belongs to the Ca(2+):cation antiporter (CaCA) (TC 2.A.19) family.</text>
</comment>
<comment type="caution">
    <text evidence="10">Lacks conserved residue(s) required for the propagation of feature annotation.</text>
</comment>
<sequence length="598" mass="65854">MSNEHAPLLGQHEPQEMPTLWSSFKVTMYSSYINYLLIFVPVAIVFSMMESSATVVFTLNFIAIIPLAKLLGFATEEIALRSGSTIGALLNATFGNAVELILGIIALKEGLIRVVQASVLGSILSNLLLVLGFCFFLGGVTRTEQKFNVTAAQTSCSLLALTTLSLLVPAAFSASTPDDQEDKEGILQLSHGVSIVLLIVYVLYLFFQLKTHTFLYEDEEDETEFPTTTLPFSVGSLVVIACVVSLHAEFLVGAIEGVVEHWGINQTFVGIILLPIVGNAAEHASSVTFALKDKMNLCIGIAVSSSLQIGLLVSPVLVLTGWAIGQPMTLFFEDFETIILFASVLIVNYLIQDGRSNWLEGVLLLSSYVIIAMAFYFSTHLESLSSSTNMTTMTDHSRKSQRKEADTTAATITTTGTNNSSLMEIDAEDEEAGTILMSLAQHANRIRNHPSSNTAYDEKPARSNSMSIRNLLDPETDASIIPPHVSPYHSLSSESKPTFNNNKKGFQICIAPRTINNKSFRHPSTVRIPINTNKSIKHKRNTTHIHISYRIYAHRTSLTRSYETSPYPSAFRAPSNQYQWNPPHTHQKTTYHYQSDTS</sequence>
<keyword evidence="14" id="KW-1185">Reference proteome</keyword>
<comment type="caution">
    <text evidence="13">The sequence shown here is derived from an EMBL/GenBank/DDBJ whole genome shotgun (WGS) entry which is preliminary data.</text>
</comment>
<evidence type="ECO:0000256" key="5">
    <source>
        <dbReference type="ARBA" id="ARBA00022692"/>
    </source>
</evidence>
<feature type="transmembrane region" description="Helical" evidence="10">
    <location>
        <begin position="152"/>
        <end position="174"/>
    </location>
</feature>
<protein>
    <recommendedName>
        <fullName evidence="10">Vacuolar calcium ion transporter</fullName>
    </recommendedName>
</protein>
<keyword evidence="5 10" id="KW-0812">Transmembrane</keyword>
<dbReference type="PANTHER" id="PTHR31503">
    <property type="entry name" value="VACUOLAR CALCIUM ION TRANSPORTER"/>
    <property type="match status" value="1"/>
</dbReference>
<dbReference type="PANTHER" id="PTHR31503:SF22">
    <property type="entry name" value="VACUOLAR CALCIUM ION TRANSPORTER"/>
    <property type="match status" value="1"/>
</dbReference>
<evidence type="ECO:0000256" key="3">
    <source>
        <dbReference type="ARBA" id="ARBA00022448"/>
    </source>
</evidence>
<keyword evidence="6 10" id="KW-0106">Calcium</keyword>
<evidence type="ECO:0000256" key="6">
    <source>
        <dbReference type="ARBA" id="ARBA00022837"/>
    </source>
</evidence>
<evidence type="ECO:0000256" key="7">
    <source>
        <dbReference type="ARBA" id="ARBA00022989"/>
    </source>
</evidence>
<comment type="function">
    <text evidence="10">Has a role in promoting intracellular calcium ion sequestration via the exchange of calcium ions for hydrogen ions across the vacuolar membrane. Involved also in manganese ion homeostasis via its uptake into the vacuole.</text>
</comment>
<dbReference type="Proteomes" id="UP001473302">
    <property type="component" value="Unassembled WGS sequence"/>
</dbReference>
<evidence type="ECO:0000256" key="9">
    <source>
        <dbReference type="ARBA" id="ARBA00023136"/>
    </source>
</evidence>
<feature type="transmembrane region" description="Helical" evidence="10">
    <location>
        <begin position="55"/>
        <end position="74"/>
    </location>
</feature>
<evidence type="ECO:0000256" key="4">
    <source>
        <dbReference type="ARBA" id="ARBA00022568"/>
    </source>
</evidence>
<dbReference type="EMBL" id="BAABUK010000010">
    <property type="protein sequence ID" value="GAA5811554.1"/>
    <property type="molecule type" value="Genomic_DNA"/>
</dbReference>
<dbReference type="InterPro" id="IPR004837">
    <property type="entry name" value="NaCa_Exmemb"/>
</dbReference>
<dbReference type="InterPro" id="IPR044880">
    <property type="entry name" value="NCX_ion-bd_dom_sf"/>
</dbReference>
<feature type="transmembrane region" description="Helical" evidence="10">
    <location>
        <begin position="228"/>
        <end position="248"/>
    </location>
</feature>
<dbReference type="InterPro" id="IPR004713">
    <property type="entry name" value="CaH_exchang"/>
</dbReference>
<dbReference type="NCBIfam" id="TIGR00378">
    <property type="entry name" value="cax"/>
    <property type="match status" value="1"/>
</dbReference>
<feature type="region of interest" description="Disordered" evidence="11">
    <location>
        <begin position="573"/>
        <end position="598"/>
    </location>
</feature>
<feature type="transmembrane region" description="Helical" evidence="10">
    <location>
        <begin position="86"/>
        <end position="107"/>
    </location>
</feature>
<feature type="transmembrane region" description="Helical" evidence="10">
    <location>
        <begin position="186"/>
        <end position="207"/>
    </location>
</feature>
<keyword evidence="7 10" id="KW-1133">Transmembrane helix</keyword>
<feature type="transmembrane region" description="Helical" evidence="10">
    <location>
        <begin position="119"/>
        <end position="140"/>
    </location>
</feature>
<evidence type="ECO:0000256" key="10">
    <source>
        <dbReference type="RuleBase" id="RU365028"/>
    </source>
</evidence>
<feature type="transmembrane region" description="Helical" evidence="10">
    <location>
        <begin position="32"/>
        <end position="49"/>
    </location>
</feature>